<dbReference type="EMBL" id="QRZA01000001">
    <property type="protein sequence ID" value="RGV36905.1"/>
    <property type="molecule type" value="Genomic_DNA"/>
</dbReference>
<dbReference type="InterPro" id="IPR029044">
    <property type="entry name" value="Nucleotide-diphossugar_trans"/>
</dbReference>
<evidence type="ECO:0000256" key="1">
    <source>
        <dbReference type="ARBA" id="ARBA00006739"/>
    </source>
</evidence>
<dbReference type="Proteomes" id="UP000286063">
    <property type="component" value="Unassembled WGS sequence"/>
</dbReference>
<keyword evidence="10" id="KW-1185">Reference proteome</keyword>
<evidence type="ECO:0000256" key="3">
    <source>
        <dbReference type="ARBA" id="ARBA00022679"/>
    </source>
</evidence>
<dbReference type="Proteomes" id="UP000283589">
    <property type="component" value="Unassembled WGS sequence"/>
</dbReference>
<keyword evidence="2" id="KW-0328">Glycosyltransferase</keyword>
<dbReference type="Proteomes" id="UP000654720">
    <property type="component" value="Chromosome"/>
</dbReference>
<dbReference type="AlphaFoldDB" id="A0A412X734"/>
<dbReference type="STRING" id="1121130.GCA_000519105_00523"/>
<keyword evidence="4" id="KW-1133">Transmembrane helix</keyword>
<feature type="transmembrane region" description="Helical" evidence="4">
    <location>
        <begin position="6"/>
        <end position="27"/>
    </location>
</feature>
<reference evidence="5 10" key="2">
    <citation type="submission" date="2021-02" db="EMBL/GenBank/DDBJ databases">
        <title>FDA dAtabase for Regulatory Grade micrObial Sequences (FDA-ARGOS): Supporting development and validation of Infectious Disease Dx tests.</title>
        <authorList>
            <person name="Carlson P."/>
            <person name="Fischbach M."/>
            <person name="Hastie J."/>
            <person name="Bilen M."/>
            <person name="Cheng A."/>
            <person name="Tallon L."/>
            <person name="Sadzewicz L."/>
            <person name="Zhao X."/>
            <person name="Boylan J."/>
            <person name="Ott S."/>
            <person name="Bowen H."/>
            <person name="Vavikolanu K."/>
            <person name="Mehta A."/>
            <person name="Aluvathingal J."/>
            <person name="Nadendla S."/>
            <person name="Yan Y."/>
            <person name="Sichtig H."/>
        </authorList>
    </citation>
    <scope>NUCLEOTIDE SEQUENCE [LARGE SCALE GENOMIC DNA]</scope>
    <source>
        <strain evidence="5 10">FDAARGOS_1229</strain>
    </source>
</reference>
<dbReference type="Gene3D" id="3.90.550.10">
    <property type="entry name" value="Spore Coat Polysaccharide Biosynthesis Protein SpsA, Chain A"/>
    <property type="match status" value="1"/>
</dbReference>
<dbReference type="OrthoDB" id="1523666at2"/>
<dbReference type="GO" id="GO:0016757">
    <property type="term" value="F:glycosyltransferase activity"/>
    <property type="evidence" value="ECO:0007669"/>
    <property type="project" value="UniProtKB-KW"/>
</dbReference>
<dbReference type="PANTHER" id="PTHR43630:SF1">
    <property type="entry name" value="POLY-BETA-1,6-N-ACETYL-D-GLUCOSAMINE SYNTHASE"/>
    <property type="match status" value="1"/>
</dbReference>
<sequence>MNIQEVLYIFEYICWILASIAVAYPLIYSLASLGTRKSYYPTANKQHKFAILFPAYKEDRVILPVVESFLQQHYPQELYKVIIISDHMQETTNERLAQLPITLLKANYENSSKAKALNFAMDHFGRDEFDAVVILDADNIVDTNFLLEINKVFDAGVQAIQAHRTAKNRNTDIAVLDGLSEEVNNSIFRRGHVRLGISSALIGSGMIFNYQWFHDNVKHLVTTGEDKELEVLLLKQRIFIEFLDEVYVYDEKTQGEKGFYNQRRRWLATQFAQWGRVFKDLPRAILSGNIDYSDKLIQWMLPPRLILFGGIIVMGSIMQIIDWPLALKWWALFLIMGVTLCLAIPDKLVDDRFKKSINKLPLLFIMMVVNLFRMKGMNKKFVNTEKNGSSTL</sequence>
<accession>A0A412X734</accession>
<evidence type="ECO:0000313" key="10">
    <source>
        <dbReference type="Proteomes" id="UP000654720"/>
    </source>
</evidence>
<name>A0A412X734_9BACT</name>
<feature type="transmembrane region" description="Helical" evidence="4">
    <location>
        <begin position="357"/>
        <end position="374"/>
    </location>
</feature>
<organism evidence="6 8">
    <name type="scientific">Butyricimonas virosa</name>
    <dbReference type="NCBI Taxonomy" id="544645"/>
    <lineage>
        <taxon>Bacteria</taxon>
        <taxon>Pseudomonadati</taxon>
        <taxon>Bacteroidota</taxon>
        <taxon>Bacteroidia</taxon>
        <taxon>Bacteroidales</taxon>
        <taxon>Odoribacteraceae</taxon>
        <taxon>Butyricimonas</taxon>
    </lineage>
</organism>
<proteinExistence type="inferred from homology"/>
<feature type="transmembrane region" description="Helical" evidence="4">
    <location>
        <begin position="327"/>
        <end position="345"/>
    </location>
</feature>
<dbReference type="Pfam" id="PF13641">
    <property type="entry name" value="Glyco_tranf_2_3"/>
    <property type="match status" value="1"/>
</dbReference>
<evidence type="ECO:0000313" key="6">
    <source>
        <dbReference type="EMBL" id="RGV36905.1"/>
    </source>
</evidence>
<protein>
    <submittedName>
        <fullName evidence="6">Glycosyltransferase</fullName>
    </submittedName>
</protein>
<evidence type="ECO:0000256" key="4">
    <source>
        <dbReference type="SAM" id="Phobius"/>
    </source>
</evidence>
<keyword evidence="3 6" id="KW-0808">Transferase</keyword>
<gene>
    <name evidence="6" type="ORF">DWW18_01605</name>
    <name evidence="7" type="ORF">DXA50_05365</name>
    <name evidence="5" type="ORF">I6J59_09355</name>
</gene>
<evidence type="ECO:0000313" key="9">
    <source>
        <dbReference type="Proteomes" id="UP000286063"/>
    </source>
</evidence>
<evidence type="ECO:0000313" key="5">
    <source>
        <dbReference type="EMBL" id="QRO51771.1"/>
    </source>
</evidence>
<dbReference type="SUPFAM" id="SSF53448">
    <property type="entry name" value="Nucleotide-diphospho-sugar transferases"/>
    <property type="match status" value="1"/>
</dbReference>
<dbReference type="RefSeq" id="WP_027199853.1">
    <property type="nucleotide sequence ID" value="NZ_CALBWO010000031.1"/>
</dbReference>
<keyword evidence="4" id="KW-0472">Membrane</keyword>
<dbReference type="EMBL" id="CP069450">
    <property type="protein sequence ID" value="QRO51771.1"/>
    <property type="molecule type" value="Genomic_DNA"/>
</dbReference>
<evidence type="ECO:0000313" key="8">
    <source>
        <dbReference type="Proteomes" id="UP000283589"/>
    </source>
</evidence>
<dbReference type="GeneID" id="93099256"/>
<comment type="similarity">
    <text evidence="1">Belongs to the glycosyltransferase 2 family.</text>
</comment>
<dbReference type="PANTHER" id="PTHR43630">
    <property type="entry name" value="POLY-BETA-1,6-N-ACETYL-D-GLUCOSAMINE SYNTHASE"/>
    <property type="match status" value="1"/>
</dbReference>
<evidence type="ECO:0000313" key="7">
    <source>
        <dbReference type="EMBL" id="RGY19783.1"/>
    </source>
</evidence>
<reference evidence="8 9" key="1">
    <citation type="submission" date="2018-08" db="EMBL/GenBank/DDBJ databases">
        <title>A genome reference for cultivated species of the human gut microbiota.</title>
        <authorList>
            <person name="Zou Y."/>
            <person name="Xue W."/>
            <person name="Luo G."/>
        </authorList>
    </citation>
    <scope>NUCLEOTIDE SEQUENCE [LARGE SCALE GENOMIC DNA]</scope>
    <source>
        <strain evidence="6 8">AF14-49</strain>
        <strain evidence="7 9">OF02-7</strain>
    </source>
</reference>
<dbReference type="EMBL" id="QSCR01000005">
    <property type="protein sequence ID" value="RGY19783.1"/>
    <property type="molecule type" value="Genomic_DNA"/>
</dbReference>
<evidence type="ECO:0000256" key="2">
    <source>
        <dbReference type="ARBA" id="ARBA00022676"/>
    </source>
</evidence>
<feature type="transmembrane region" description="Helical" evidence="4">
    <location>
        <begin position="305"/>
        <end position="321"/>
    </location>
</feature>
<keyword evidence="4" id="KW-0812">Transmembrane</keyword>